<feature type="chain" id="PRO_5042937819" evidence="1">
    <location>
        <begin position="22"/>
        <end position="224"/>
    </location>
</feature>
<sequence length="224" mass="23785">MKATTILQLLGLGLSAQPTLAVPINPPATAPDLTSRELAAGIQQEPQQESFLNCSGGYTTWCIQMGTYCDGDTHPYSYNAWCALNCECYYYQGCCTVTGFHGKDGEGEAASKDDAPSKLDVALHGTGNTETAGAEKVGTTQVAEAADAAPIDAHATPPDLTSRNVATEKVFDIECTSGLTEYCRKAGSFCTDGAHPASNDPFCERYCDCLYPRDCFGDGRLGFC</sequence>
<organism evidence="2 3">
    <name type="scientific">Parathielavia appendiculata</name>
    <dbReference type="NCBI Taxonomy" id="2587402"/>
    <lineage>
        <taxon>Eukaryota</taxon>
        <taxon>Fungi</taxon>
        <taxon>Dikarya</taxon>
        <taxon>Ascomycota</taxon>
        <taxon>Pezizomycotina</taxon>
        <taxon>Sordariomycetes</taxon>
        <taxon>Sordariomycetidae</taxon>
        <taxon>Sordariales</taxon>
        <taxon>Chaetomiaceae</taxon>
        <taxon>Parathielavia</taxon>
    </lineage>
</organism>
<comment type="caution">
    <text evidence="2">The sequence shown here is derived from an EMBL/GenBank/DDBJ whole genome shotgun (WGS) entry which is preliminary data.</text>
</comment>
<accession>A0AAN6Z9L4</accession>
<proteinExistence type="predicted"/>
<gene>
    <name evidence="2" type="ORF">N657DRAFT_686975</name>
</gene>
<reference evidence="2" key="2">
    <citation type="submission" date="2023-05" db="EMBL/GenBank/DDBJ databases">
        <authorList>
            <consortium name="Lawrence Berkeley National Laboratory"/>
            <person name="Steindorff A."/>
            <person name="Hensen N."/>
            <person name="Bonometti L."/>
            <person name="Westerberg I."/>
            <person name="Brannstrom I.O."/>
            <person name="Guillou S."/>
            <person name="Cros-Aarteil S."/>
            <person name="Calhoun S."/>
            <person name="Haridas S."/>
            <person name="Kuo A."/>
            <person name="Mondo S."/>
            <person name="Pangilinan J."/>
            <person name="Riley R."/>
            <person name="Labutti K."/>
            <person name="Andreopoulos B."/>
            <person name="Lipzen A."/>
            <person name="Chen C."/>
            <person name="Yanf M."/>
            <person name="Daum C."/>
            <person name="Ng V."/>
            <person name="Clum A."/>
            <person name="Ohm R."/>
            <person name="Martin F."/>
            <person name="Silar P."/>
            <person name="Natvig D."/>
            <person name="Lalanne C."/>
            <person name="Gautier V."/>
            <person name="Ament-Velasquez S.L."/>
            <person name="Kruys A."/>
            <person name="Hutchinson M.I."/>
            <person name="Powell A.J."/>
            <person name="Barry K."/>
            <person name="Miller A.N."/>
            <person name="Grigoriev I.V."/>
            <person name="Debuchy R."/>
            <person name="Gladieux P."/>
            <person name="Thoren M.H."/>
            <person name="Johannesson H."/>
        </authorList>
    </citation>
    <scope>NUCLEOTIDE SEQUENCE</scope>
    <source>
        <strain evidence="2">CBS 731.68</strain>
    </source>
</reference>
<dbReference type="Proteomes" id="UP001302602">
    <property type="component" value="Unassembled WGS sequence"/>
</dbReference>
<name>A0AAN6Z9L4_9PEZI</name>
<evidence type="ECO:0000256" key="1">
    <source>
        <dbReference type="SAM" id="SignalP"/>
    </source>
</evidence>
<dbReference type="GeneID" id="87833625"/>
<protein>
    <submittedName>
        <fullName evidence="2">Uncharacterized protein</fullName>
    </submittedName>
</protein>
<reference evidence="2" key="1">
    <citation type="journal article" date="2023" name="Mol. Phylogenet. Evol.">
        <title>Genome-scale phylogeny and comparative genomics of the fungal order Sordariales.</title>
        <authorList>
            <person name="Hensen N."/>
            <person name="Bonometti L."/>
            <person name="Westerberg I."/>
            <person name="Brannstrom I.O."/>
            <person name="Guillou S."/>
            <person name="Cros-Aarteil S."/>
            <person name="Calhoun S."/>
            <person name="Haridas S."/>
            <person name="Kuo A."/>
            <person name="Mondo S."/>
            <person name="Pangilinan J."/>
            <person name="Riley R."/>
            <person name="LaButti K."/>
            <person name="Andreopoulos B."/>
            <person name="Lipzen A."/>
            <person name="Chen C."/>
            <person name="Yan M."/>
            <person name="Daum C."/>
            <person name="Ng V."/>
            <person name="Clum A."/>
            <person name="Steindorff A."/>
            <person name="Ohm R.A."/>
            <person name="Martin F."/>
            <person name="Silar P."/>
            <person name="Natvig D.O."/>
            <person name="Lalanne C."/>
            <person name="Gautier V."/>
            <person name="Ament-Velasquez S.L."/>
            <person name="Kruys A."/>
            <person name="Hutchinson M.I."/>
            <person name="Powell A.J."/>
            <person name="Barry K."/>
            <person name="Miller A.N."/>
            <person name="Grigoriev I.V."/>
            <person name="Debuchy R."/>
            <person name="Gladieux P."/>
            <person name="Hiltunen Thoren M."/>
            <person name="Johannesson H."/>
        </authorList>
    </citation>
    <scope>NUCLEOTIDE SEQUENCE</scope>
    <source>
        <strain evidence="2">CBS 731.68</strain>
    </source>
</reference>
<dbReference type="EMBL" id="MU853223">
    <property type="protein sequence ID" value="KAK4129698.1"/>
    <property type="molecule type" value="Genomic_DNA"/>
</dbReference>
<evidence type="ECO:0000313" key="2">
    <source>
        <dbReference type="EMBL" id="KAK4129698.1"/>
    </source>
</evidence>
<keyword evidence="1" id="KW-0732">Signal</keyword>
<evidence type="ECO:0000313" key="3">
    <source>
        <dbReference type="Proteomes" id="UP001302602"/>
    </source>
</evidence>
<feature type="signal peptide" evidence="1">
    <location>
        <begin position="1"/>
        <end position="21"/>
    </location>
</feature>
<keyword evidence="3" id="KW-1185">Reference proteome</keyword>
<dbReference type="RefSeq" id="XP_062653469.1">
    <property type="nucleotide sequence ID" value="XM_062796857.1"/>
</dbReference>
<dbReference type="AlphaFoldDB" id="A0AAN6Z9L4"/>